<reference evidence="1" key="1">
    <citation type="journal article" date="2012" name="Nat. Biotechnol.">
        <title>Draft genome sequence of pigeonpea (Cajanus cajan), an orphan legume crop of resource-poor farmers.</title>
        <authorList>
            <person name="Varshney R.K."/>
            <person name="Chen W."/>
            <person name="Li Y."/>
            <person name="Bharti A.K."/>
            <person name="Saxena R.K."/>
            <person name="Schlueter J.A."/>
            <person name="Donoghue M.T."/>
            <person name="Azam S."/>
            <person name="Fan G."/>
            <person name="Whaley A.M."/>
            <person name="Farmer A.D."/>
            <person name="Sheridan J."/>
            <person name="Iwata A."/>
            <person name="Tuteja R."/>
            <person name="Penmetsa R.V."/>
            <person name="Wu W."/>
            <person name="Upadhyaya H.D."/>
            <person name="Yang S.P."/>
            <person name="Shah T."/>
            <person name="Saxena K.B."/>
            <person name="Michael T."/>
            <person name="McCombie W.R."/>
            <person name="Yang B."/>
            <person name="Zhang G."/>
            <person name="Yang H."/>
            <person name="Wang J."/>
            <person name="Spillane C."/>
            <person name="Cook D.R."/>
            <person name="May G.D."/>
            <person name="Xu X."/>
            <person name="Jackson S.A."/>
        </authorList>
    </citation>
    <scope>NUCLEOTIDE SEQUENCE [LARGE SCALE GENOMIC DNA]</scope>
</reference>
<proteinExistence type="predicted"/>
<dbReference type="EMBL" id="KQ483464">
    <property type="protein sequence ID" value="KYP50001.1"/>
    <property type="molecule type" value="Genomic_DNA"/>
</dbReference>
<evidence type="ECO:0000313" key="1">
    <source>
        <dbReference type="EMBL" id="KYP50001.1"/>
    </source>
</evidence>
<accession>A0A151S5H1</accession>
<dbReference type="Proteomes" id="UP000075243">
    <property type="component" value="Unassembled WGS sequence"/>
</dbReference>
<sequence>MILTKFQTQIKIFIDIMARNFLTKFWAIFSLQRALCTKVLAQTLLNKRGLLKGKTNIS</sequence>
<keyword evidence="2" id="KW-1185">Reference proteome</keyword>
<dbReference type="AlphaFoldDB" id="A0A151S5H1"/>
<gene>
    <name evidence="1" type="ORF">KK1_028241</name>
</gene>
<protein>
    <submittedName>
        <fullName evidence="1">Uncharacterized protein</fullName>
    </submittedName>
</protein>
<evidence type="ECO:0000313" key="2">
    <source>
        <dbReference type="Proteomes" id="UP000075243"/>
    </source>
</evidence>
<organism evidence="1 2">
    <name type="scientific">Cajanus cajan</name>
    <name type="common">Pigeon pea</name>
    <name type="synonym">Cajanus indicus</name>
    <dbReference type="NCBI Taxonomy" id="3821"/>
    <lineage>
        <taxon>Eukaryota</taxon>
        <taxon>Viridiplantae</taxon>
        <taxon>Streptophyta</taxon>
        <taxon>Embryophyta</taxon>
        <taxon>Tracheophyta</taxon>
        <taxon>Spermatophyta</taxon>
        <taxon>Magnoliopsida</taxon>
        <taxon>eudicotyledons</taxon>
        <taxon>Gunneridae</taxon>
        <taxon>Pentapetalae</taxon>
        <taxon>rosids</taxon>
        <taxon>fabids</taxon>
        <taxon>Fabales</taxon>
        <taxon>Fabaceae</taxon>
        <taxon>Papilionoideae</taxon>
        <taxon>50 kb inversion clade</taxon>
        <taxon>NPAAA clade</taxon>
        <taxon>indigoferoid/millettioid clade</taxon>
        <taxon>Phaseoleae</taxon>
        <taxon>Cajanus</taxon>
    </lineage>
</organism>
<name>A0A151S5H1_CAJCA</name>
<dbReference type="Gramene" id="C.cajan_29343.t">
    <property type="protein sequence ID" value="C.cajan_29343.t.cds1"/>
    <property type="gene ID" value="C.cajan_29343"/>
</dbReference>